<accession>A0A3M7PU19</accession>
<dbReference type="Proteomes" id="UP000276133">
    <property type="component" value="Unassembled WGS sequence"/>
</dbReference>
<gene>
    <name evidence="2" type="ORF">BpHYR1_008765</name>
</gene>
<dbReference type="PANTHER" id="PTHR23084:SF263">
    <property type="entry name" value="MORN REPEAT-CONTAINING PROTEIN 1"/>
    <property type="match status" value="1"/>
</dbReference>
<proteinExistence type="predicted"/>
<reference evidence="2 3" key="1">
    <citation type="journal article" date="2018" name="Sci. Rep.">
        <title>Genomic signatures of local adaptation to the degree of environmental predictability in rotifers.</title>
        <authorList>
            <person name="Franch-Gras L."/>
            <person name="Hahn C."/>
            <person name="Garcia-Roger E.M."/>
            <person name="Carmona M.J."/>
            <person name="Serra M."/>
            <person name="Gomez A."/>
        </authorList>
    </citation>
    <scope>NUCLEOTIDE SEQUENCE [LARGE SCALE GENOMIC DNA]</scope>
    <source>
        <strain evidence="2">HYR1</strain>
    </source>
</reference>
<dbReference type="EMBL" id="REGN01008968">
    <property type="protein sequence ID" value="RNA02231.1"/>
    <property type="molecule type" value="Genomic_DNA"/>
</dbReference>
<dbReference type="SUPFAM" id="SSF82185">
    <property type="entry name" value="Histone H3 K4-specific methyltransferase SET7/9 N-terminal domain"/>
    <property type="match status" value="2"/>
</dbReference>
<dbReference type="PANTHER" id="PTHR23084">
    <property type="entry name" value="PHOSPHATIDYLINOSITOL-4-PHOSPHATE 5-KINASE RELATED"/>
    <property type="match status" value="1"/>
</dbReference>
<evidence type="ECO:0000313" key="2">
    <source>
        <dbReference type="EMBL" id="RNA02231.1"/>
    </source>
</evidence>
<dbReference type="OrthoDB" id="423343at2759"/>
<dbReference type="SMART" id="SM00698">
    <property type="entry name" value="MORN"/>
    <property type="match status" value="6"/>
</dbReference>
<evidence type="ECO:0000256" key="1">
    <source>
        <dbReference type="ARBA" id="ARBA00022737"/>
    </source>
</evidence>
<dbReference type="InterPro" id="IPR003409">
    <property type="entry name" value="MORN"/>
</dbReference>
<comment type="caution">
    <text evidence="2">The sequence shown here is derived from an EMBL/GenBank/DDBJ whole genome shotgun (WGS) entry which is preliminary data.</text>
</comment>
<protein>
    <submittedName>
        <fullName evidence="2">MORN repeat-containing 1</fullName>
    </submittedName>
</protein>
<dbReference type="Pfam" id="PF02493">
    <property type="entry name" value="MORN"/>
    <property type="match status" value="6"/>
</dbReference>
<dbReference type="FunFam" id="2.20.110.10:FF:000002">
    <property type="entry name" value="Phosphatidylinositol 4-phosphate 5-kinase 8"/>
    <property type="match status" value="1"/>
</dbReference>
<organism evidence="2 3">
    <name type="scientific">Brachionus plicatilis</name>
    <name type="common">Marine rotifer</name>
    <name type="synonym">Brachionus muelleri</name>
    <dbReference type="NCBI Taxonomy" id="10195"/>
    <lineage>
        <taxon>Eukaryota</taxon>
        <taxon>Metazoa</taxon>
        <taxon>Spiralia</taxon>
        <taxon>Gnathifera</taxon>
        <taxon>Rotifera</taxon>
        <taxon>Eurotatoria</taxon>
        <taxon>Monogononta</taxon>
        <taxon>Pseudotrocha</taxon>
        <taxon>Ploima</taxon>
        <taxon>Brachionidae</taxon>
        <taxon>Brachionus</taxon>
    </lineage>
</organism>
<evidence type="ECO:0000313" key="3">
    <source>
        <dbReference type="Proteomes" id="UP000276133"/>
    </source>
</evidence>
<keyword evidence="1" id="KW-0677">Repeat</keyword>
<sequence>MKDGSFYEGEFRDGEMTGKGYKYDKTRETEYTGDFLEGHYQGKGVLRCRNKYVYEGDFDNNMKHGYGELNEFKMNQNFKGQWYLNKRHGQGSQKYSDGSVYTGDWIRDKRQGHGDLEYSNGNVYDGQWRNDLMNGHGFYKSVDGYSYEGIFENGLPVKFATQLVFDFPEEKKFEIYEGFSSQFKIGVKSLNEENEIFKEENRTIQLTFGFKADITDTNKYENEIGTEFGFSYVPIQLFVFNESAKFKFDSYLVEENENLNDTFIDVKNGGQTNQTDNKSETKVAVQSEDIVSLSSKTFEQIAKNQNGEALFNNIYVDNVQLPKKIEEIIETKKMTRKSSSNLPKVPSVGNKLSPDLTKFHINENSMNCVLIAEDLSNPPIFGKRLKSTYLDCILYVKQNEARKSSSRNSISIETKT</sequence>
<dbReference type="STRING" id="10195.A0A3M7PU19"/>
<dbReference type="Gene3D" id="2.20.110.10">
    <property type="entry name" value="Histone H3 K4-specific methyltransferase SET7/9 N-terminal domain"/>
    <property type="match status" value="2"/>
</dbReference>
<dbReference type="AlphaFoldDB" id="A0A3M7PU19"/>
<keyword evidence="3" id="KW-1185">Reference proteome</keyword>
<name>A0A3M7PU19_BRAPC</name>